<dbReference type="Proteomes" id="UP000565576">
    <property type="component" value="Unassembled WGS sequence"/>
</dbReference>
<protein>
    <submittedName>
        <fullName evidence="2">Uncharacterized protein</fullName>
    </submittedName>
</protein>
<evidence type="ECO:0000313" key="3">
    <source>
        <dbReference type="Proteomes" id="UP000565576"/>
    </source>
</evidence>
<gene>
    <name evidence="2" type="ORF">GGD46_003895</name>
</gene>
<evidence type="ECO:0000256" key="1">
    <source>
        <dbReference type="SAM" id="MobiDB-lite"/>
    </source>
</evidence>
<dbReference type="EMBL" id="JACHBG010000009">
    <property type="protein sequence ID" value="MBB6486596.1"/>
    <property type="molecule type" value="Genomic_DNA"/>
</dbReference>
<name>A0A7X0ISZ0_9HYPH</name>
<dbReference type="AlphaFoldDB" id="A0A7X0ISZ0"/>
<sequence>MIPLRCSTQDIQARHGLGFRQRQAGIFELVSTDTMHERSERHNNMLAEDDMGMNGSQG</sequence>
<accession>A0A7X0ISZ0</accession>
<feature type="compositionally biased region" description="Basic and acidic residues" evidence="1">
    <location>
        <begin position="34"/>
        <end position="43"/>
    </location>
</feature>
<feature type="region of interest" description="Disordered" evidence="1">
    <location>
        <begin position="34"/>
        <end position="58"/>
    </location>
</feature>
<reference evidence="2 3" key="1">
    <citation type="submission" date="2020-08" db="EMBL/GenBank/DDBJ databases">
        <title>Genomic Encyclopedia of Type Strains, Phase IV (KMG-V): Genome sequencing to study the core and pangenomes of soil and plant-associated prokaryotes.</title>
        <authorList>
            <person name="Whitman W."/>
        </authorList>
    </citation>
    <scope>NUCLEOTIDE SEQUENCE [LARGE SCALE GENOMIC DNA]</scope>
    <source>
        <strain evidence="2 3">SEMIA 4060</strain>
    </source>
</reference>
<evidence type="ECO:0000313" key="2">
    <source>
        <dbReference type="EMBL" id="MBB6486596.1"/>
    </source>
</evidence>
<proteinExistence type="predicted"/>
<organism evidence="2 3">
    <name type="scientific">Rhizobium lusitanum</name>
    <dbReference type="NCBI Taxonomy" id="293958"/>
    <lineage>
        <taxon>Bacteria</taxon>
        <taxon>Pseudomonadati</taxon>
        <taxon>Pseudomonadota</taxon>
        <taxon>Alphaproteobacteria</taxon>
        <taxon>Hyphomicrobiales</taxon>
        <taxon>Rhizobiaceae</taxon>
        <taxon>Rhizobium/Agrobacterium group</taxon>
        <taxon>Rhizobium</taxon>
    </lineage>
</organism>
<comment type="caution">
    <text evidence="2">The sequence shown here is derived from an EMBL/GenBank/DDBJ whole genome shotgun (WGS) entry which is preliminary data.</text>
</comment>